<keyword evidence="2" id="KW-0732">Signal</keyword>
<dbReference type="PANTHER" id="PTHR42732:SF2">
    <property type="entry name" value="BETA-MANNOSIDASE"/>
    <property type="match status" value="1"/>
</dbReference>
<feature type="domain" description="Glycoside hydrolase family 2 immunoglobulin-like beta-sandwich" evidence="5">
    <location>
        <begin position="221"/>
        <end position="316"/>
    </location>
</feature>
<dbReference type="Pfam" id="PF02836">
    <property type="entry name" value="Glyco_hydro_2_C"/>
    <property type="match status" value="1"/>
</dbReference>
<organism evidence="8 9">
    <name type="scientific">Bacteroides salyersiae</name>
    <dbReference type="NCBI Taxonomy" id="291644"/>
    <lineage>
        <taxon>Bacteria</taxon>
        <taxon>Pseudomonadati</taxon>
        <taxon>Bacteroidota</taxon>
        <taxon>Bacteroidia</taxon>
        <taxon>Bacteroidales</taxon>
        <taxon>Bacteroidaceae</taxon>
        <taxon>Bacteroides</taxon>
    </lineage>
</organism>
<evidence type="ECO:0000259" key="6">
    <source>
        <dbReference type="Pfam" id="PF02836"/>
    </source>
</evidence>
<dbReference type="Gene3D" id="3.20.20.80">
    <property type="entry name" value="Glycosidases"/>
    <property type="match status" value="1"/>
</dbReference>
<gene>
    <name evidence="8" type="ORF">F3F73_04605</name>
</gene>
<evidence type="ECO:0000313" key="8">
    <source>
        <dbReference type="EMBL" id="KAA3768587.1"/>
    </source>
</evidence>
<feature type="domain" description="Glycoside hydrolase family 2 catalytic" evidence="6">
    <location>
        <begin position="357"/>
        <end position="455"/>
    </location>
</feature>
<dbReference type="InterPro" id="IPR017853">
    <property type="entry name" value="GH"/>
</dbReference>
<dbReference type="SUPFAM" id="SSF49785">
    <property type="entry name" value="Galactose-binding domain-like"/>
    <property type="match status" value="1"/>
</dbReference>
<evidence type="ECO:0000256" key="2">
    <source>
        <dbReference type="ARBA" id="ARBA00022729"/>
    </source>
</evidence>
<evidence type="ECO:0000259" key="7">
    <source>
        <dbReference type="Pfam" id="PF22666"/>
    </source>
</evidence>
<dbReference type="InterPro" id="IPR013783">
    <property type="entry name" value="Ig-like_fold"/>
</dbReference>
<evidence type="ECO:0000256" key="1">
    <source>
        <dbReference type="ARBA" id="ARBA00007401"/>
    </source>
</evidence>
<dbReference type="PANTHER" id="PTHR42732">
    <property type="entry name" value="BETA-GALACTOSIDASE"/>
    <property type="match status" value="1"/>
</dbReference>
<evidence type="ECO:0000259" key="5">
    <source>
        <dbReference type="Pfam" id="PF00703"/>
    </source>
</evidence>
<dbReference type="SUPFAM" id="SSF49303">
    <property type="entry name" value="beta-Galactosidase/glucuronidase domain"/>
    <property type="match status" value="1"/>
</dbReference>
<evidence type="ECO:0000256" key="3">
    <source>
        <dbReference type="ARBA" id="ARBA00022801"/>
    </source>
</evidence>
<keyword evidence="4" id="KW-0326">Glycosidase</keyword>
<name>A0A7J4XMH4_9BACE</name>
<accession>A0A7J4XMH4</accession>
<dbReference type="Gene3D" id="2.60.40.10">
    <property type="entry name" value="Immunoglobulins"/>
    <property type="match status" value="2"/>
</dbReference>
<dbReference type="InterPro" id="IPR054593">
    <property type="entry name" value="Beta-mannosidase-like_N2"/>
</dbReference>
<dbReference type="InterPro" id="IPR008979">
    <property type="entry name" value="Galactose-bd-like_sf"/>
</dbReference>
<dbReference type="EMBL" id="VWMK01000003">
    <property type="protein sequence ID" value="KAA3768587.1"/>
    <property type="molecule type" value="Genomic_DNA"/>
</dbReference>
<dbReference type="SUPFAM" id="SSF51445">
    <property type="entry name" value="(Trans)glycosidases"/>
    <property type="match status" value="1"/>
</dbReference>
<dbReference type="Proteomes" id="UP000422221">
    <property type="component" value="Unassembled WGS sequence"/>
</dbReference>
<comment type="caution">
    <text evidence="8">The sequence shown here is derived from an EMBL/GenBank/DDBJ whole genome shotgun (WGS) entry which is preliminary data.</text>
</comment>
<keyword evidence="3 8" id="KW-0378">Hydrolase</keyword>
<reference evidence="8 9" key="1">
    <citation type="journal article" date="2019" name="Nat. Med.">
        <title>A library of human gut bacterial isolates paired with longitudinal multiomics data enables mechanistic microbiome research.</title>
        <authorList>
            <person name="Poyet M."/>
            <person name="Groussin M."/>
            <person name="Gibbons S.M."/>
            <person name="Avila-Pacheco J."/>
            <person name="Jiang X."/>
            <person name="Kearney S.M."/>
            <person name="Perrotta A.R."/>
            <person name="Berdy B."/>
            <person name="Zhao S."/>
            <person name="Lieberman T.D."/>
            <person name="Swanson P.K."/>
            <person name="Smith M."/>
            <person name="Roesemann S."/>
            <person name="Alexander J.E."/>
            <person name="Rich S.A."/>
            <person name="Livny J."/>
            <person name="Vlamakis H."/>
            <person name="Clish C."/>
            <person name="Bullock K."/>
            <person name="Deik A."/>
            <person name="Scott J."/>
            <person name="Pierce K.A."/>
            <person name="Xavier R.J."/>
            <person name="Alm E.J."/>
        </authorList>
    </citation>
    <scope>NUCLEOTIDE SEQUENCE [LARGE SCALE GENOMIC DNA]</scope>
    <source>
        <strain evidence="8 9">BIOML-A10</strain>
    </source>
</reference>
<feature type="domain" description="Beta-mannosidase-like galactose-binding" evidence="7">
    <location>
        <begin position="110"/>
        <end position="200"/>
    </location>
</feature>
<dbReference type="InterPro" id="IPR051913">
    <property type="entry name" value="GH2_Domain-Containing"/>
</dbReference>
<dbReference type="Pfam" id="PF00703">
    <property type="entry name" value="Glyco_hydro_2"/>
    <property type="match status" value="1"/>
</dbReference>
<dbReference type="InterPro" id="IPR028994">
    <property type="entry name" value="Integrin_alpha_N"/>
</dbReference>
<dbReference type="InterPro" id="IPR006103">
    <property type="entry name" value="Glyco_hydro_2_cat"/>
</dbReference>
<evidence type="ECO:0000256" key="4">
    <source>
        <dbReference type="ARBA" id="ARBA00023295"/>
    </source>
</evidence>
<dbReference type="GO" id="GO:0005975">
    <property type="term" value="P:carbohydrate metabolic process"/>
    <property type="evidence" value="ECO:0007669"/>
    <property type="project" value="InterPro"/>
</dbReference>
<dbReference type="Pfam" id="PF22666">
    <property type="entry name" value="Glyco_hydro_2_N2"/>
    <property type="match status" value="1"/>
</dbReference>
<dbReference type="Pfam" id="PF13517">
    <property type="entry name" value="FG-GAP_3"/>
    <property type="match status" value="1"/>
</dbReference>
<sequence>MKTMHIQRLSIVGLFCIMGIFLSHAQEWKMKQAPMMTPWSETIDVNNVLPEYPRPQMVRKEWLNLNGIWDLRKGIKGEAYDPENFTFTQKILVPFPIESALSGIMEESDSQCYWYKRSISIPETMKGKNILLHFDAVDWEAVVYVNGIKVGKHTGGYDPFYFDITSALKDQEKQELVVYTYDNTGAEGQAKGKQALNKWGCWYTPVSGIWQTVWLEPVNPVYIEDLMIRPDVDNSCLKMRVNTNEAFGVTVNISLLDKEGNKIATLENDKVGRLLTIPIDNPHLWSVEDPYLYDLDIAILKDGIQTDAVSSYCGMRKIEVKKVGETPRIFLNGKQIFQMGPLDQGWWPDGLYTAPSDEALLFDIKAMKALGFNMIRKHIKIEPARWYMHCDREGILVWQDLPSPNLPSGYEDYAKKNFEDESKRIITAFRNHPSIIQWVVFNESWGQFDTERMTQIVIGEVGQSLVCCASGWVDAPIGDIKDSHSYPNPSCPLDETRAGVCGEYGGITLKVQGHTWPGGDFQYTTVETGKDFTVLFNNLADKVIDHYYYGLNAAVYTQLSDVEIEKNGIYTYDRRVLKPYSATGELKTKIEECINLPQSGIKVRPILSTAKEHKYKWRYTTSSDVPRRWFAKEFDDRTWAEGEAAFGSSSIWNGANLISTPWNTSQIHMRRWFRLGDVTPEMINAMRFLLYHDDDIHIYINGVWAASKKGSVSNYIPFDISYEAKQTLKPNSWNLIAVEGLQDGGVQIMDVGISTFSTEDFNYTEIYDDLSNPDYSEIATPGNPVSPVFTKIARPVPAEPIATSLIRGQFYHTADRSNVAWGDYDNDGWLEIAYSGKNPHLRTAFAQKVSALYDYDGTESFVRLTSPFDVCYYACPVWFDYNNDGLLDLFVPGLKSMDYENNLEEIAAFLYRNKGAEKGGQPVFEEVNTATPAGSKMGISPIYSSKDGGRSRQWVSVGDYDKDGYLDLIIAGLDDYEDPDGRTDEKGNLIVHHDRRALYLYKNNKGKGFIQQETPLNGTEPFLGLSRGSVHFADMDNDGWLDIVSSGYGPGEGNLRIYWNNGDGTFSENQQYLYGSNDSSCSLCDLDADGYMDIVVTGFSSNKGSGAKSFYIYRNCGGRNFEMLNDLFCGFEGVDGATPSFGDVNHDGLPDILIGGHGEKHEITTWLYMNRGDFSFKACGAYYDADQEWTFDRISHGNNHLIDYNNDGYLDAWNMGWAQSNVCSFSCATQLWKNTSSTAGILPNEAPSTPYNLKSSYNKETGMVTFSWDAATDDVTPSRALQYNIYVKKAGSKEYFMTVPADLQTGFIKTGEISGQIMTTSYSMYIDNEDTEYEWGVQAIDNGKRGGHFALSSFNPAATGTQENKLSEVCVYTANGDIHYNVSENTIIEIINTSGISIVRASVNGSGVYRDLEKGVYLVSTLIGKLSRTFKLAL</sequence>
<evidence type="ECO:0000313" key="9">
    <source>
        <dbReference type="Proteomes" id="UP000422221"/>
    </source>
</evidence>
<proteinExistence type="inferred from homology"/>
<dbReference type="RefSeq" id="WP_130058113.1">
    <property type="nucleotide sequence ID" value="NZ_JADNPJ010000003.1"/>
</dbReference>
<protein>
    <submittedName>
        <fullName evidence="8">Glycoside hydrolase family 2</fullName>
    </submittedName>
</protein>
<dbReference type="GO" id="GO:0004553">
    <property type="term" value="F:hydrolase activity, hydrolyzing O-glycosyl compounds"/>
    <property type="evidence" value="ECO:0007669"/>
    <property type="project" value="InterPro"/>
</dbReference>
<dbReference type="InterPro" id="IPR006102">
    <property type="entry name" value="Ig-like_GH2"/>
</dbReference>
<dbReference type="SUPFAM" id="SSF69318">
    <property type="entry name" value="Integrin alpha N-terminal domain"/>
    <property type="match status" value="1"/>
</dbReference>
<comment type="similarity">
    <text evidence="1">Belongs to the glycosyl hydrolase 2 family.</text>
</comment>
<dbReference type="InterPro" id="IPR036156">
    <property type="entry name" value="Beta-gal/glucu_dom_sf"/>
</dbReference>
<dbReference type="InterPro" id="IPR013517">
    <property type="entry name" value="FG-GAP"/>
</dbReference>
<dbReference type="Gene3D" id="2.60.120.260">
    <property type="entry name" value="Galactose-binding domain-like"/>
    <property type="match status" value="1"/>
</dbReference>
<dbReference type="Gene3D" id="2.130.10.130">
    <property type="entry name" value="Integrin alpha, N-terminal"/>
    <property type="match status" value="2"/>
</dbReference>